<reference evidence="4 7" key="2">
    <citation type="submission" date="2022-05" db="EMBL/GenBank/DDBJ databases">
        <title>Genome Sequencing of Bee-Associated Microbes.</title>
        <authorList>
            <person name="Dunlap C."/>
        </authorList>
    </citation>
    <scope>NUCLEOTIDE SEQUENCE [LARGE SCALE GENOMIC DNA]</scope>
    <source>
        <strain evidence="4 7">NRRL B-23120</strain>
    </source>
</reference>
<dbReference type="InterPro" id="IPR050922">
    <property type="entry name" value="LytR/CpsA/Psr_CW_biosynth"/>
</dbReference>
<protein>
    <submittedName>
        <fullName evidence="4">LCP family protein</fullName>
    </submittedName>
    <submittedName>
        <fullName evidence="5">LytR family transcriptional regulator</fullName>
    </submittedName>
</protein>
<dbReference type="NCBIfam" id="TIGR00350">
    <property type="entry name" value="lytR_cpsA_psr"/>
    <property type="match status" value="1"/>
</dbReference>
<dbReference type="InterPro" id="IPR004474">
    <property type="entry name" value="LytR_CpsA_psr"/>
</dbReference>
<dbReference type="AlphaFoldDB" id="A0A410X5C2"/>
<comment type="similarity">
    <text evidence="1">Belongs to the LytR/CpsA/Psr (LCP) family.</text>
</comment>
<evidence type="ECO:0000313" key="4">
    <source>
        <dbReference type="EMBL" id="MCY9595322.1"/>
    </source>
</evidence>
<evidence type="ECO:0000313" key="6">
    <source>
        <dbReference type="Proteomes" id="UP000288943"/>
    </source>
</evidence>
<dbReference type="OrthoDB" id="9782542at2"/>
<organism evidence="5 6">
    <name type="scientific">Paenibacillus chitinolyticus</name>
    <dbReference type="NCBI Taxonomy" id="79263"/>
    <lineage>
        <taxon>Bacteria</taxon>
        <taxon>Bacillati</taxon>
        <taxon>Bacillota</taxon>
        <taxon>Bacilli</taxon>
        <taxon>Bacillales</taxon>
        <taxon>Paenibacillaceae</taxon>
        <taxon>Paenibacillus</taxon>
    </lineage>
</organism>
<feature type="region of interest" description="Disordered" evidence="2">
    <location>
        <begin position="311"/>
        <end position="346"/>
    </location>
</feature>
<accession>A0A410X5C2</accession>
<keyword evidence="7" id="KW-1185">Reference proteome</keyword>
<gene>
    <name evidence="4" type="ORF">M5X16_05985</name>
    <name evidence="5" type="ORF">PC41400_27470</name>
</gene>
<dbReference type="EMBL" id="CP026520">
    <property type="protein sequence ID" value="QAV21819.1"/>
    <property type="molecule type" value="Genomic_DNA"/>
</dbReference>
<dbReference type="EMBL" id="JAMDMJ010000007">
    <property type="protein sequence ID" value="MCY9595322.1"/>
    <property type="molecule type" value="Genomic_DNA"/>
</dbReference>
<name>A0A410X5C2_9BACL</name>
<dbReference type="PANTHER" id="PTHR33392:SF6">
    <property type="entry name" value="POLYISOPRENYL-TEICHOIC ACID--PEPTIDOGLYCAN TEICHOIC ACID TRANSFERASE TAGU"/>
    <property type="match status" value="1"/>
</dbReference>
<feature type="compositionally biased region" description="Low complexity" evidence="2">
    <location>
        <begin position="327"/>
        <end position="346"/>
    </location>
</feature>
<sequence length="346" mass="37609">MLFVGILFALICTAGYFAYSIYSFADNINNKDTIQGFDKKYQGDDYKPPVWEGTGRVNVLLLGADSRGVENGEPPRSDTLMIASIDPVTKKASLMSILRDTWVKIPGNDEGRINSAFTIGGPNLAMKTVSELTGIPIQYYLYTDFKGFIALVDAVGGIDLEVEKDMKYTDAADGHVFDINLKKGMQHLDGQTALQYVRFRHDAQSDYARTERQRKFLTAVADKMQSTQSILKLPSILKSMEPYINTNMSFGDMVKLGGLAFDARAKGIQSIQLPPENLVVERRINGAQVLSVDKTKLKRYIDDVFEGMTDAPAAGTVTGTGTGSGSGSSSSSGTAGTSGTSKNTRQ</sequence>
<dbReference type="KEGG" id="pchi:PC41400_27470"/>
<evidence type="ECO:0000259" key="3">
    <source>
        <dbReference type="Pfam" id="PF03816"/>
    </source>
</evidence>
<proteinExistence type="inferred from homology"/>
<evidence type="ECO:0000313" key="7">
    <source>
        <dbReference type="Proteomes" id="UP001527202"/>
    </source>
</evidence>
<dbReference type="Gene3D" id="3.40.630.190">
    <property type="entry name" value="LCP protein"/>
    <property type="match status" value="1"/>
</dbReference>
<dbReference type="Proteomes" id="UP000288943">
    <property type="component" value="Chromosome"/>
</dbReference>
<evidence type="ECO:0000256" key="1">
    <source>
        <dbReference type="ARBA" id="ARBA00006068"/>
    </source>
</evidence>
<evidence type="ECO:0000313" key="5">
    <source>
        <dbReference type="EMBL" id="QAV21819.1"/>
    </source>
</evidence>
<dbReference type="Proteomes" id="UP001527202">
    <property type="component" value="Unassembled WGS sequence"/>
</dbReference>
<dbReference type="PANTHER" id="PTHR33392">
    <property type="entry name" value="POLYISOPRENYL-TEICHOIC ACID--PEPTIDOGLYCAN TEICHOIC ACID TRANSFERASE TAGU"/>
    <property type="match status" value="1"/>
</dbReference>
<feature type="domain" description="Cell envelope-related transcriptional attenuator" evidence="3">
    <location>
        <begin position="76"/>
        <end position="225"/>
    </location>
</feature>
<reference evidence="5 6" key="1">
    <citation type="submission" date="2018-01" db="EMBL/GenBank/DDBJ databases">
        <title>The whole genome sequencing and assembly of Paenibacillus chitinolyticus KCCM 41400 strain.</title>
        <authorList>
            <person name="Kim J.-Y."/>
            <person name="Park M.-K."/>
            <person name="Lee Y.-J."/>
            <person name="Yi H."/>
            <person name="Bahn Y.-S."/>
            <person name="Kim J.F."/>
            <person name="Lee D.-W."/>
        </authorList>
    </citation>
    <scope>NUCLEOTIDE SEQUENCE [LARGE SCALE GENOMIC DNA]</scope>
    <source>
        <strain evidence="5 6">KCCM 41400</strain>
    </source>
</reference>
<evidence type="ECO:0000256" key="2">
    <source>
        <dbReference type="SAM" id="MobiDB-lite"/>
    </source>
</evidence>
<dbReference type="Pfam" id="PF03816">
    <property type="entry name" value="LytR_cpsA_psr"/>
    <property type="match status" value="1"/>
</dbReference>